<reference evidence="3" key="1">
    <citation type="submission" date="2016-10" db="EMBL/GenBank/DDBJ databases">
        <authorList>
            <person name="Varghese N."/>
            <person name="Submissions S."/>
        </authorList>
    </citation>
    <scope>NUCLEOTIDE SEQUENCE [LARGE SCALE GENOMIC DNA]</scope>
    <source>
        <strain evidence="3">BS3660</strain>
    </source>
</reference>
<dbReference type="EMBL" id="FNTC01000002">
    <property type="protein sequence ID" value="SEC48548.1"/>
    <property type="molecule type" value="Genomic_DNA"/>
</dbReference>
<feature type="transmembrane region" description="Helical" evidence="1">
    <location>
        <begin position="45"/>
        <end position="62"/>
    </location>
</feature>
<keyword evidence="1" id="KW-1133">Transmembrane helix</keyword>
<evidence type="ECO:0000256" key="1">
    <source>
        <dbReference type="SAM" id="Phobius"/>
    </source>
</evidence>
<sequence length="192" mass="20747">MKWVWIAFFVFGCTVSGFLGLTAGINLNPSSTVKFVPDWGSVGDWVSGIGALFAVLVTLWLADKQRREDVESVKVDVRAAILDNGMGGWFMAVTLISDGNRNAKVTSLSVHSPHASKYLAVTNYGFGSDMLPASLSYGDSISLHLPHGFERQIKSFVHEHCGGRVGGLKVVARTSLHEFSGVVHPNLLSLND</sequence>
<keyword evidence="1" id="KW-0472">Membrane</keyword>
<keyword evidence="1" id="KW-0812">Transmembrane</keyword>
<organism evidence="2 3">
    <name type="scientific">Pseudomonas jessenii</name>
    <dbReference type="NCBI Taxonomy" id="77298"/>
    <lineage>
        <taxon>Bacteria</taxon>
        <taxon>Pseudomonadati</taxon>
        <taxon>Pseudomonadota</taxon>
        <taxon>Gammaproteobacteria</taxon>
        <taxon>Pseudomonadales</taxon>
        <taxon>Pseudomonadaceae</taxon>
        <taxon>Pseudomonas</taxon>
    </lineage>
</organism>
<proteinExistence type="predicted"/>
<keyword evidence="3" id="KW-1185">Reference proteome</keyword>
<evidence type="ECO:0000313" key="2">
    <source>
        <dbReference type="EMBL" id="SEC48548.1"/>
    </source>
</evidence>
<dbReference type="AlphaFoldDB" id="A0A1H4SWW0"/>
<dbReference type="Proteomes" id="UP000198542">
    <property type="component" value="Unassembled WGS sequence"/>
</dbReference>
<gene>
    <name evidence="2" type="ORF">SAMN04490187_4551</name>
</gene>
<evidence type="ECO:0000313" key="3">
    <source>
        <dbReference type="Proteomes" id="UP000198542"/>
    </source>
</evidence>
<feature type="transmembrane region" description="Helical" evidence="1">
    <location>
        <begin position="5"/>
        <end position="25"/>
    </location>
</feature>
<accession>A0A1H4SWW0</accession>
<name>A0A1H4SWW0_PSEJE</name>
<dbReference type="RefSeq" id="WP_139212710.1">
    <property type="nucleotide sequence ID" value="NZ_FNTC01000002.1"/>
</dbReference>
<protein>
    <submittedName>
        <fullName evidence="2">Uncharacterized protein</fullName>
    </submittedName>
</protein>